<dbReference type="AlphaFoldDB" id="X1T1D8"/>
<dbReference type="GO" id="GO:0005829">
    <property type="term" value="C:cytosol"/>
    <property type="evidence" value="ECO:0007669"/>
    <property type="project" value="TreeGrafter"/>
</dbReference>
<evidence type="ECO:0000256" key="5">
    <source>
        <dbReference type="ARBA" id="ARBA00023268"/>
    </source>
</evidence>
<feature type="non-terminal residue" evidence="7">
    <location>
        <position position="55"/>
    </location>
</feature>
<keyword evidence="3" id="KW-0521">NADP</keyword>
<proteinExistence type="predicted"/>
<evidence type="ECO:0000259" key="6">
    <source>
        <dbReference type="Pfam" id="PF00763"/>
    </source>
</evidence>
<protein>
    <recommendedName>
        <fullName evidence="6">Tetrahydrofolate dehydrogenase/cyclohydrolase catalytic domain-containing protein</fullName>
    </recommendedName>
</protein>
<comment type="pathway">
    <text evidence="1">One-carbon metabolism; tetrahydrofolate interconversion.</text>
</comment>
<feature type="domain" description="Tetrahydrofolate dehydrogenase/cyclohydrolase catalytic" evidence="6">
    <location>
        <begin position="3"/>
        <end position="54"/>
    </location>
</feature>
<accession>X1T1D8</accession>
<keyword evidence="2" id="KW-0378">Hydrolase</keyword>
<evidence type="ECO:0000256" key="2">
    <source>
        <dbReference type="ARBA" id="ARBA00022801"/>
    </source>
</evidence>
<dbReference type="GO" id="GO:0035999">
    <property type="term" value="P:tetrahydrofolate interconversion"/>
    <property type="evidence" value="ECO:0007669"/>
    <property type="project" value="TreeGrafter"/>
</dbReference>
<keyword evidence="4" id="KW-0560">Oxidoreductase</keyword>
<comment type="caution">
    <text evidence="7">The sequence shown here is derived from an EMBL/GenBank/DDBJ whole genome shotgun (WGS) entry which is preliminary data.</text>
</comment>
<name>X1T1D8_9ZZZZ</name>
<evidence type="ECO:0000256" key="4">
    <source>
        <dbReference type="ARBA" id="ARBA00023002"/>
    </source>
</evidence>
<sequence length="55" mass="6131">MWSQTIVLPEVNSEAELLSKVEEMNKAEHVDGILVQLPLPKHINADKVLNLIDPA</sequence>
<dbReference type="InterPro" id="IPR046346">
    <property type="entry name" value="Aminoacid_DH-like_N_sf"/>
</dbReference>
<dbReference type="PANTHER" id="PTHR48099">
    <property type="entry name" value="C-1-TETRAHYDROFOLATE SYNTHASE, CYTOPLASMIC-RELATED"/>
    <property type="match status" value="1"/>
</dbReference>
<evidence type="ECO:0000313" key="7">
    <source>
        <dbReference type="EMBL" id="GAI85206.1"/>
    </source>
</evidence>
<dbReference type="PRINTS" id="PR00085">
    <property type="entry name" value="THFDHDRGNASE"/>
</dbReference>
<dbReference type="PANTHER" id="PTHR48099:SF5">
    <property type="entry name" value="C-1-TETRAHYDROFOLATE SYNTHASE, CYTOPLASMIC"/>
    <property type="match status" value="1"/>
</dbReference>
<gene>
    <name evidence="7" type="ORF">S12H4_21731</name>
</gene>
<dbReference type="InterPro" id="IPR000672">
    <property type="entry name" value="THF_DH/CycHdrlase"/>
</dbReference>
<dbReference type="EMBL" id="BARW01011220">
    <property type="protein sequence ID" value="GAI85206.1"/>
    <property type="molecule type" value="Genomic_DNA"/>
</dbReference>
<keyword evidence="5" id="KW-0511">Multifunctional enzyme</keyword>
<dbReference type="Gene3D" id="3.40.50.10860">
    <property type="entry name" value="Leucine Dehydrogenase, chain A, domain 1"/>
    <property type="match status" value="1"/>
</dbReference>
<dbReference type="GO" id="GO:0004488">
    <property type="term" value="F:methylenetetrahydrofolate dehydrogenase (NADP+) activity"/>
    <property type="evidence" value="ECO:0007669"/>
    <property type="project" value="InterPro"/>
</dbReference>
<dbReference type="SUPFAM" id="SSF53223">
    <property type="entry name" value="Aminoacid dehydrogenase-like, N-terminal domain"/>
    <property type="match status" value="1"/>
</dbReference>
<evidence type="ECO:0000256" key="3">
    <source>
        <dbReference type="ARBA" id="ARBA00022857"/>
    </source>
</evidence>
<dbReference type="InterPro" id="IPR020630">
    <property type="entry name" value="THF_DH/CycHdrlase_cat_dom"/>
</dbReference>
<reference evidence="7" key="1">
    <citation type="journal article" date="2014" name="Front. Microbiol.">
        <title>High frequency of phylogenetically diverse reductive dehalogenase-homologous genes in deep subseafloor sedimentary metagenomes.</title>
        <authorList>
            <person name="Kawai M."/>
            <person name="Futagami T."/>
            <person name="Toyoda A."/>
            <person name="Takaki Y."/>
            <person name="Nishi S."/>
            <person name="Hori S."/>
            <person name="Arai W."/>
            <person name="Tsubouchi T."/>
            <person name="Morono Y."/>
            <person name="Uchiyama I."/>
            <person name="Ito T."/>
            <person name="Fujiyama A."/>
            <person name="Inagaki F."/>
            <person name="Takami H."/>
        </authorList>
    </citation>
    <scope>NUCLEOTIDE SEQUENCE</scope>
    <source>
        <strain evidence="7">Expedition CK06-06</strain>
    </source>
</reference>
<evidence type="ECO:0000256" key="1">
    <source>
        <dbReference type="ARBA" id="ARBA00004777"/>
    </source>
</evidence>
<dbReference type="GO" id="GO:0004477">
    <property type="term" value="F:methenyltetrahydrofolate cyclohydrolase activity"/>
    <property type="evidence" value="ECO:0007669"/>
    <property type="project" value="TreeGrafter"/>
</dbReference>
<organism evidence="7">
    <name type="scientific">marine sediment metagenome</name>
    <dbReference type="NCBI Taxonomy" id="412755"/>
    <lineage>
        <taxon>unclassified sequences</taxon>
        <taxon>metagenomes</taxon>
        <taxon>ecological metagenomes</taxon>
    </lineage>
</organism>
<dbReference type="Pfam" id="PF00763">
    <property type="entry name" value="THF_DHG_CYH"/>
    <property type="match status" value="1"/>
</dbReference>